<dbReference type="InterPro" id="IPR045087">
    <property type="entry name" value="Cu-oxidase_fam"/>
</dbReference>
<dbReference type="GO" id="GO:0005507">
    <property type="term" value="F:copper ion binding"/>
    <property type="evidence" value="ECO:0007669"/>
    <property type="project" value="InterPro"/>
</dbReference>
<evidence type="ECO:0000313" key="7">
    <source>
        <dbReference type="EMBL" id="TPX08540.1"/>
    </source>
</evidence>
<dbReference type="RefSeq" id="XP_030990251.1">
    <property type="nucleotide sequence ID" value="XM_031132600.1"/>
</dbReference>
<feature type="domain" description="Plastocyanin-like" evidence="5">
    <location>
        <begin position="230"/>
        <end position="370"/>
    </location>
</feature>
<dbReference type="SUPFAM" id="SSF49503">
    <property type="entry name" value="Cupredoxins"/>
    <property type="match status" value="2"/>
</dbReference>
<keyword evidence="3" id="KW-0560">Oxidoreductase</keyword>
<evidence type="ECO:0000256" key="3">
    <source>
        <dbReference type="ARBA" id="ARBA00023002"/>
    </source>
</evidence>
<evidence type="ECO:0008006" key="9">
    <source>
        <dbReference type="Google" id="ProtNLM"/>
    </source>
</evidence>
<dbReference type="Proteomes" id="UP000319257">
    <property type="component" value="Unassembled WGS sequence"/>
</dbReference>
<dbReference type="InterPro" id="IPR011707">
    <property type="entry name" value="Cu-oxidase-like_N"/>
</dbReference>
<comment type="similarity">
    <text evidence="1">Belongs to the multicopper oxidase family.</text>
</comment>
<dbReference type="PANTHER" id="PTHR11709:SF394">
    <property type="entry name" value="FI03373P-RELATED"/>
    <property type="match status" value="1"/>
</dbReference>
<reference evidence="7 8" key="1">
    <citation type="submission" date="2019-06" db="EMBL/GenBank/DDBJ databases">
        <title>Draft genome sequence of the filamentous fungus Phialemoniopsis curvata isolated from diesel fuel.</title>
        <authorList>
            <person name="Varaljay V.A."/>
            <person name="Lyon W.J."/>
            <person name="Crouch A.L."/>
            <person name="Drake C.E."/>
            <person name="Hollomon J.M."/>
            <person name="Nadeau L.J."/>
            <person name="Nunn H.S."/>
            <person name="Stevenson B.S."/>
            <person name="Bojanowski C.L."/>
            <person name="Crookes-Goodson W.J."/>
        </authorList>
    </citation>
    <scope>NUCLEOTIDE SEQUENCE [LARGE SCALE GENOMIC DNA]</scope>
    <source>
        <strain evidence="7 8">D216</strain>
    </source>
</reference>
<dbReference type="Gene3D" id="2.60.40.420">
    <property type="entry name" value="Cupredoxins - blue copper proteins"/>
    <property type="match status" value="2"/>
</dbReference>
<protein>
    <recommendedName>
        <fullName evidence="9">Laccase</fullName>
    </recommendedName>
</protein>
<dbReference type="STRING" id="1093900.A0A507AWA1"/>
<evidence type="ECO:0000259" key="5">
    <source>
        <dbReference type="Pfam" id="PF00394"/>
    </source>
</evidence>
<dbReference type="GO" id="GO:0016491">
    <property type="term" value="F:oxidoreductase activity"/>
    <property type="evidence" value="ECO:0007669"/>
    <property type="project" value="UniProtKB-KW"/>
</dbReference>
<keyword evidence="2" id="KW-0479">Metal-binding</keyword>
<keyword evidence="8" id="KW-1185">Reference proteome</keyword>
<proteinExistence type="inferred from homology"/>
<dbReference type="OrthoDB" id="2121828at2759"/>
<organism evidence="7 8">
    <name type="scientific">Thyridium curvatum</name>
    <dbReference type="NCBI Taxonomy" id="1093900"/>
    <lineage>
        <taxon>Eukaryota</taxon>
        <taxon>Fungi</taxon>
        <taxon>Dikarya</taxon>
        <taxon>Ascomycota</taxon>
        <taxon>Pezizomycotina</taxon>
        <taxon>Sordariomycetes</taxon>
        <taxon>Sordariomycetidae</taxon>
        <taxon>Thyridiales</taxon>
        <taxon>Thyridiaceae</taxon>
        <taxon>Thyridium</taxon>
    </lineage>
</organism>
<evidence type="ECO:0000259" key="6">
    <source>
        <dbReference type="Pfam" id="PF07732"/>
    </source>
</evidence>
<dbReference type="PANTHER" id="PTHR11709">
    <property type="entry name" value="MULTI-COPPER OXIDASE"/>
    <property type="match status" value="1"/>
</dbReference>
<gene>
    <name evidence="7" type="ORF">E0L32_010027</name>
</gene>
<dbReference type="InterPro" id="IPR001117">
    <property type="entry name" value="Cu-oxidase_2nd"/>
</dbReference>
<name>A0A507AWA1_9PEZI</name>
<evidence type="ECO:0000313" key="8">
    <source>
        <dbReference type="Proteomes" id="UP000319257"/>
    </source>
</evidence>
<keyword evidence="4" id="KW-0186">Copper</keyword>
<evidence type="ECO:0000256" key="1">
    <source>
        <dbReference type="ARBA" id="ARBA00010609"/>
    </source>
</evidence>
<dbReference type="InterPro" id="IPR008972">
    <property type="entry name" value="Cupredoxin"/>
</dbReference>
<comment type="caution">
    <text evidence="7">The sequence shown here is derived from an EMBL/GenBank/DDBJ whole genome shotgun (WGS) entry which is preliminary data.</text>
</comment>
<dbReference type="CDD" id="cd04206">
    <property type="entry name" value="CuRO_1_LCC_like"/>
    <property type="match status" value="1"/>
</dbReference>
<dbReference type="InParanoid" id="A0A507AWA1"/>
<dbReference type="EMBL" id="SKBQ01000077">
    <property type="protein sequence ID" value="TPX08540.1"/>
    <property type="molecule type" value="Genomic_DNA"/>
</dbReference>
<feature type="domain" description="Plastocyanin-like" evidence="6">
    <location>
        <begin position="99"/>
        <end position="212"/>
    </location>
</feature>
<dbReference type="Pfam" id="PF07732">
    <property type="entry name" value="Cu-oxidase_3"/>
    <property type="match status" value="1"/>
</dbReference>
<dbReference type="CDD" id="cd04205">
    <property type="entry name" value="CuRO_2_LCC_like"/>
    <property type="match status" value="1"/>
</dbReference>
<sequence>MGEPPRRIVSLIGAVLLLAAVLLTLHNVYYTSPARPWPDVFLRPDVGGHLSDTGRGRLGITEEQLWEDRNGLRTILSPEHHIHREASTIRLRWNITIADLAPDGVRKQVYLINGQFPGPTIEARSGDELEIEVINSADNDEGISIHWHGLSIKGANEMDGVIGLTQCEISKGQTFVYKFRIQETESGTFWYHAHSSVHLADGLYGGIVVHRPVGSSGSHKRIQQDYDADQLLLIGDWYHRKAQSVLDWYEDTQHFGFEPAPDSILINGRGHFNCSMAVKAFPVECGIVDRPQLKLYGTRTRLRIINTGALAGYNIAVPGARLDLIEIDGGNTVVDSTPSESLGVLYPGERMDIIAQQQPQATTEGTFIVALDRENLKFKNFALTPTQTFSLTWDSATGSTSPNYNSDASSVAKHINLADAHGSVPSEMPLATTDVAVFYTRLEILAFHENAPLGVVNHSSWFVEDANAAPLLGKDRHEWATTITPPAVFGDLEMQRDVPWYRQSGPDRWMDIVVNNLDEKD</sequence>
<dbReference type="AlphaFoldDB" id="A0A507AWA1"/>
<evidence type="ECO:0000256" key="2">
    <source>
        <dbReference type="ARBA" id="ARBA00022723"/>
    </source>
</evidence>
<dbReference type="GeneID" id="41977474"/>
<dbReference type="Pfam" id="PF00394">
    <property type="entry name" value="Cu-oxidase"/>
    <property type="match status" value="1"/>
</dbReference>
<accession>A0A507AWA1</accession>
<evidence type="ECO:0000256" key="4">
    <source>
        <dbReference type="ARBA" id="ARBA00023008"/>
    </source>
</evidence>